<dbReference type="Proteomes" id="UP001175227">
    <property type="component" value="Unassembled WGS sequence"/>
</dbReference>
<feature type="chain" id="PRO_5041260054" description="GPI anchored protein" evidence="2">
    <location>
        <begin position="21"/>
        <end position="225"/>
    </location>
</feature>
<proteinExistence type="predicted"/>
<evidence type="ECO:0000256" key="2">
    <source>
        <dbReference type="SAM" id="SignalP"/>
    </source>
</evidence>
<dbReference type="EMBL" id="JAUEPR010000005">
    <property type="protein sequence ID" value="KAK0485191.1"/>
    <property type="molecule type" value="Genomic_DNA"/>
</dbReference>
<accession>A0AA39PJ58</accession>
<feature type="compositionally biased region" description="Low complexity" evidence="1">
    <location>
        <begin position="117"/>
        <end position="204"/>
    </location>
</feature>
<dbReference type="PANTHER" id="PTHR37487:SF2">
    <property type="entry name" value="EXPRESSED PROTEIN"/>
    <property type="match status" value="1"/>
</dbReference>
<sequence length="225" mass="21458">MKFSLFSLSAVCALVGSALAQGDLTINTPILASSLFRSSGLTQCLPTLLSWTGGTGPYFLTVTSGTDPNGNPIANLGEQSGTSFTWTVTFPQGTGLVFNIRDQTGSVKQTAPVTVQTGGSTDCTSSSASGSSTSGSTGSTTAGATTTAATSTGGATSTTPAGTTSRTTAAASSGASTSRASSAGSSGTSAGSSAAASSSGNAAPTQFSSMGAAGVIGAAIVALFA</sequence>
<name>A0AA39PJ58_9AGAR</name>
<evidence type="ECO:0008006" key="5">
    <source>
        <dbReference type="Google" id="ProtNLM"/>
    </source>
</evidence>
<dbReference type="AlphaFoldDB" id="A0AA39PJ58"/>
<protein>
    <recommendedName>
        <fullName evidence="5">GPI anchored protein</fullName>
    </recommendedName>
</protein>
<gene>
    <name evidence="3" type="ORF">IW261DRAFT_1417035</name>
</gene>
<evidence type="ECO:0000313" key="4">
    <source>
        <dbReference type="Proteomes" id="UP001175227"/>
    </source>
</evidence>
<evidence type="ECO:0000313" key="3">
    <source>
        <dbReference type="EMBL" id="KAK0485191.1"/>
    </source>
</evidence>
<feature type="signal peptide" evidence="2">
    <location>
        <begin position="1"/>
        <end position="20"/>
    </location>
</feature>
<evidence type="ECO:0000256" key="1">
    <source>
        <dbReference type="SAM" id="MobiDB-lite"/>
    </source>
</evidence>
<dbReference type="PANTHER" id="PTHR37487">
    <property type="entry name" value="CHROMOSOME 1, WHOLE GENOME SHOTGUN SEQUENCE"/>
    <property type="match status" value="1"/>
</dbReference>
<keyword evidence="4" id="KW-1185">Reference proteome</keyword>
<reference evidence="3" key="1">
    <citation type="submission" date="2023-06" db="EMBL/GenBank/DDBJ databases">
        <authorList>
            <consortium name="Lawrence Berkeley National Laboratory"/>
            <person name="Ahrendt S."/>
            <person name="Sahu N."/>
            <person name="Indic B."/>
            <person name="Wong-Bajracharya J."/>
            <person name="Merenyi Z."/>
            <person name="Ke H.-M."/>
            <person name="Monk M."/>
            <person name="Kocsube S."/>
            <person name="Drula E."/>
            <person name="Lipzen A."/>
            <person name="Balint B."/>
            <person name="Henrissat B."/>
            <person name="Andreopoulos B."/>
            <person name="Martin F.M."/>
            <person name="Harder C.B."/>
            <person name="Rigling D."/>
            <person name="Ford K.L."/>
            <person name="Foster G.D."/>
            <person name="Pangilinan J."/>
            <person name="Papanicolaou A."/>
            <person name="Barry K."/>
            <person name="LaButti K."/>
            <person name="Viragh M."/>
            <person name="Koriabine M."/>
            <person name="Yan M."/>
            <person name="Riley R."/>
            <person name="Champramary S."/>
            <person name="Plett K.L."/>
            <person name="Tsai I.J."/>
            <person name="Slot J."/>
            <person name="Sipos G."/>
            <person name="Plett J."/>
            <person name="Nagy L.G."/>
            <person name="Grigoriev I.V."/>
        </authorList>
    </citation>
    <scope>NUCLEOTIDE SEQUENCE</scope>
    <source>
        <strain evidence="3">ICMP 16352</strain>
    </source>
</reference>
<feature type="region of interest" description="Disordered" evidence="1">
    <location>
        <begin position="111"/>
        <end position="204"/>
    </location>
</feature>
<organism evidence="3 4">
    <name type="scientific">Armillaria novae-zelandiae</name>
    <dbReference type="NCBI Taxonomy" id="153914"/>
    <lineage>
        <taxon>Eukaryota</taxon>
        <taxon>Fungi</taxon>
        <taxon>Dikarya</taxon>
        <taxon>Basidiomycota</taxon>
        <taxon>Agaricomycotina</taxon>
        <taxon>Agaricomycetes</taxon>
        <taxon>Agaricomycetidae</taxon>
        <taxon>Agaricales</taxon>
        <taxon>Marasmiineae</taxon>
        <taxon>Physalacriaceae</taxon>
        <taxon>Armillaria</taxon>
    </lineage>
</organism>
<comment type="caution">
    <text evidence="3">The sequence shown here is derived from an EMBL/GenBank/DDBJ whole genome shotgun (WGS) entry which is preliminary data.</text>
</comment>
<keyword evidence="2" id="KW-0732">Signal</keyword>